<name>A0ABP8W0W7_9MICO</name>
<reference evidence="4" key="1">
    <citation type="journal article" date="2019" name="Int. J. Syst. Evol. Microbiol.">
        <title>The Global Catalogue of Microorganisms (GCM) 10K type strain sequencing project: providing services to taxonomists for standard genome sequencing and annotation.</title>
        <authorList>
            <consortium name="The Broad Institute Genomics Platform"/>
            <consortium name="The Broad Institute Genome Sequencing Center for Infectious Disease"/>
            <person name="Wu L."/>
            <person name="Ma J."/>
        </authorList>
    </citation>
    <scope>NUCLEOTIDE SEQUENCE [LARGE SCALE GENOMIC DNA]</scope>
    <source>
        <strain evidence="4">JCM 18956</strain>
    </source>
</reference>
<keyword evidence="2" id="KW-0812">Transmembrane</keyword>
<accession>A0ABP8W0W7</accession>
<sequence length="408" mass="41465">MSTVTAPPAPPAPTPWTRIILIGVGLAAVVALVVLAFSWPSVTAKAQNVPVSIAGSSAQVAQVEKALDAASPDTFSFVAAADRAEAVSQIEDRTTSGAVVLGAAPEVLTSSAASTVTNQIFTGLAPKLQQQLTLAAHAAGAPATQTVTVKLTDVVPLSSNDPRGAGLAAAAFPLTLGGMLGGLAASLLIVGAWRRVVAISAYVVIAGFALAGILQGWFGVLQGNYLLNAGAITLSLLAISATIVGVTSLVGRLGSLVGPVLFLLVANPISSATQPLQFLPQPWGQVGQWFPPGAGNTLLRDLSYFPNAGTVFPWLVVAGWSAFGIALALIGHFRQGITVELVQDELPTQAGATRATDAALSPDPARAPEPTRASHVTLSPEPTAVPEPAVSVRAHPAHAADRHPAHMA</sequence>
<evidence type="ECO:0000313" key="4">
    <source>
        <dbReference type="Proteomes" id="UP001501295"/>
    </source>
</evidence>
<keyword evidence="2" id="KW-1133">Transmembrane helix</keyword>
<evidence type="ECO:0000313" key="3">
    <source>
        <dbReference type="EMBL" id="GAA4676567.1"/>
    </source>
</evidence>
<feature type="transmembrane region" description="Helical" evidence="2">
    <location>
        <begin position="167"/>
        <end position="193"/>
    </location>
</feature>
<keyword evidence="2" id="KW-0472">Membrane</keyword>
<feature type="region of interest" description="Disordered" evidence="1">
    <location>
        <begin position="352"/>
        <end position="384"/>
    </location>
</feature>
<dbReference type="RefSeq" id="WP_345375847.1">
    <property type="nucleotide sequence ID" value="NZ_BAABLM010000003.1"/>
</dbReference>
<feature type="transmembrane region" description="Helical" evidence="2">
    <location>
        <begin position="16"/>
        <end position="37"/>
    </location>
</feature>
<feature type="transmembrane region" description="Helical" evidence="2">
    <location>
        <begin position="225"/>
        <end position="250"/>
    </location>
</feature>
<proteinExistence type="predicted"/>
<organism evidence="3 4">
    <name type="scientific">Frondihabitans cladoniiphilus</name>
    <dbReference type="NCBI Taxonomy" id="715785"/>
    <lineage>
        <taxon>Bacteria</taxon>
        <taxon>Bacillati</taxon>
        <taxon>Actinomycetota</taxon>
        <taxon>Actinomycetes</taxon>
        <taxon>Micrococcales</taxon>
        <taxon>Microbacteriaceae</taxon>
        <taxon>Frondihabitans</taxon>
    </lineage>
</organism>
<keyword evidence="4" id="KW-1185">Reference proteome</keyword>
<evidence type="ECO:0000256" key="2">
    <source>
        <dbReference type="SAM" id="Phobius"/>
    </source>
</evidence>
<comment type="caution">
    <text evidence="3">The sequence shown here is derived from an EMBL/GenBank/DDBJ whole genome shotgun (WGS) entry which is preliminary data.</text>
</comment>
<evidence type="ECO:0008006" key="5">
    <source>
        <dbReference type="Google" id="ProtNLM"/>
    </source>
</evidence>
<dbReference type="EMBL" id="BAABLM010000003">
    <property type="protein sequence ID" value="GAA4676567.1"/>
    <property type="molecule type" value="Genomic_DNA"/>
</dbReference>
<evidence type="ECO:0000256" key="1">
    <source>
        <dbReference type="SAM" id="MobiDB-lite"/>
    </source>
</evidence>
<feature type="transmembrane region" description="Helical" evidence="2">
    <location>
        <begin position="311"/>
        <end position="330"/>
    </location>
</feature>
<dbReference type="Proteomes" id="UP001501295">
    <property type="component" value="Unassembled WGS sequence"/>
</dbReference>
<gene>
    <name evidence="3" type="ORF">GCM10025780_21490</name>
</gene>
<feature type="transmembrane region" description="Helical" evidence="2">
    <location>
        <begin position="199"/>
        <end position="218"/>
    </location>
</feature>
<protein>
    <recommendedName>
        <fullName evidence="5">ABC transporter permease</fullName>
    </recommendedName>
</protein>